<dbReference type="SUPFAM" id="SSF54403">
    <property type="entry name" value="Cystatin/monellin"/>
    <property type="match status" value="1"/>
</dbReference>
<evidence type="ECO:0000313" key="19">
    <source>
        <dbReference type="RefSeq" id="XP_004713523.1"/>
    </source>
</evidence>
<keyword evidence="5 16" id="KW-0732">Signal</keyword>
<evidence type="ECO:0000256" key="2">
    <source>
        <dbReference type="ARBA" id="ARBA00022525"/>
    </source>
</evidence>
<feature type="compositionally biased region" description="Basic and acidic residues" evidence="15">
    <location>
        <begin position="411"/>
        <end position="430"/>
    </location>
</feature>
<evidence type="ECO:0000256" key="12">
    <source>
        <dbReference type="ARBA" id="ARBA00023281"/>
    </source>
</evidence>
<dbReference type="InterPro" id="IPR000010">
    <property type="entry name" value="Cystatin_dom"/>
</dbReference>
<sequence length="508" mass="57297">MKGFVAALLLITLPHSGALSPTDCKAAEPVAGKVLDLINKERRDGYIFELLRVADAHLDKVESTVVYYLALDVSETDCPVLSRKHWNDCKPAATRRPSEIVIGHCKVIATTHSNESLDLRVNDFNCTTSSVSSALTNTKDSPVLLDFFEDTEPYRKLANKALEKYKTEHDDFTFFRVDRVERVSRVRGGERTGYYVDFSVRNCSGHHSRRHPNVFGFCKANLLYDIGAPDLETPNYLVVNCDSFNFEEQRNVSGGRQHPDQPLDSGSHEQPPAGRHSFKPNKFRGHPHPHQPRELGCPPPLGEKGDPESGAAPPHLGSRCHRCHRPVFEHNQTHGPSHNHSEHHGHHPHGHHPHGHHPHGHHPHGHHPHGHHPHGHRPHGHPPHRKHPPGRHSQDEDFHGHSPCDPPPHSQGHDHQPRDSPQKQSEERRPGKGHFTFHWKKIGYVYRLPPLNKGEVLPLPEANFPRCSNNPLKPEIQPFPQSASESCPGKLKDDFLHIQTFFETIAPK</sequence>
<dbReference type="PANTHER" id="PTHR13814:SF3">
    <property type="entry name" value="HISTIDINE-RICH GLYCOPROTEIN"/>
    <property type="match status" value="1"/>
</dbReference>
<evidence type="ECO:0000256" key="7">
    <source>
        <dbReference type="ARBA" id="ARBA00022833"/>
    </source>
</evidence>
<dbReference type="CDD" id="cd00042">
    <property type="entry name" value="CY"/>
    <property type="match status" value="1"/>
</dbReference>
<feature type="compositionally biased region" description="Basic and acidic residues" evidence="15">
    <location>
        <begin position="392"/>
        <end position="402"/>
    </location>
</feature>
<evidence type="ECO:0000313" key="18">
    <source>
        <dbReference type="Proteomes" id="UP000694863"/>
    </source>
</evidence>
<evidence type="ECO:0000256" key="16">
    <source>
        <dbReference type="SAM" id="SignalP"/>
    </source>
</evidence>
<keyword evidence="11" id="KW-0325">Glycoprotein</keyword>
<keyword evidence="8" id="KW-0186">Copper</keyword>
<keyword evidence="10" id="KW-1015">Disulfide bond</keyword>
<keyword evidence="2" id="KW-0964">Secreted</keyword>
<evidence type="ECO:0000256" key="11">
    <source>
        <dbReference type="ARBA" id="ARBA00023180"/>
    </source>
</evidence>
<dbReference type="GeneID" id="101642401"/>
<comment type="subcellular location">
    <subcellularLocation>
        <location evidence="1">Secreted</location>
    </subcellularLocation>
</comment>
<keyword evidence="4" id="KW-0356">Hemostasis</keyword>
<keyword evidence="6" id="KW-0677">Repeat</keyword>
<keyword evidence="9" id="KW-0094">Blood coagulation</keyword>
<evidence type="ECO:0000256" key="9">
    <source>
        <dbReference type="ARBA" id="ARBA00023084"/>
    </source>
</evidence>
<feature type="domain" description="Cystatin" evidence="17">
    <location>
        <begin position="137"/>
        <end position="242"/>
    </location>
</feature>
<keyword evidence="7" id="KW-0862">Zinc</keyword>
<evidence type="ECO:0000256" key="1">
    <source>
        <dbReference type="ARBA" id="ARBA00004613"/>
    </source>
</evidence>
<feature type="domain" description="Cystatin" evidence="17">
    <location>
        <begin position="14"/>
        <end position="127"/>
    </location>
</feature>
<reference evidence="19" key="1">
    <citation type="submission" date="2025-08" db="UniProtKB">
        <authorList>
            <consortium name="RefSeq"/>
        </authorList>
    </citation>
    <scope>IDENTIFICATION</scope>
</reference>
<feature type="compositionally biased region" description="Basic residues" evidence="15">
    <location>
        <begin position="276"/>
        <end position="290"/>
    </location>
</feature>
<dbReference type="Pfam" id="PF00031">
    <property type="entry name" value="Cystatin"/>
    <property type="match status" value="1"/>
</dbReference>
<evidence type="ECO:0000256" key="6">
    <source>
        <dbReference type="ARBA" id="ARBA00022737"/>
    </source>
</evidence>
<gene>
    <name evidence="19" type="primary">HRG</name>
</gene>
<evidence type="ECO:0000256" key="14">
    <source>
        <dbReference type="ARBA" id="ARBA00041330"/>
    </source>
</evidence>
<keyword evidence="3" id="KW-0358">Heparin-binding</keyword>
<feature type="region of interest" description="Disordered" evidence="15">
    <location>
        <begin position="250"/>
        <end position="434"/>
    </location>
</feature>
<dbReference type="InterPro" id="IPR050735">
    <property type="entry name" value="Kininogen_Fetuin_HRG"/>
</dbReference>
<evidence type="ECO:0000256" key="5">
    <source>
        <dbReference type="ARBA" id="ARBA00022729"/>
    </source>
</evidence>
<feature type="compositionally biased region" description="Basic residues" evidence="15">
    <location>
        <begin position="341"/>
        <end position="390"/>
    </location>
</feature>
<name>A0ABM0J2R8_ECHTE</name>
<organism evidence="18 19">
    <name type="scientific">Echinops telfairi</name>
    <name type="common">Lesser hedgehog tenrec</name>
    <dbReference type="NCBI Taxonomy" id="9371"/>
    <lineage>
        <taxon>Eukaryota</taxon>
        <taxon>Metazoa</taxon>
        <taxon>Chordata</taxon>
        <taxon>Craniata</taxon>
        <taxon>Vertebrata</taxon>
        <taxon>Euteleostomi</taxon>
        <taxon>Mammalia</taxon>
        <taxon>Eutheria</taxon>
        <taxon>Afrotheria</taxon>
        <taxon>Tenrecidae</taxon>
        <taxon>Tenrecinae</taxon>
        <taxon>Echinops</taxon>
    </lineage>
</organism>
<evidence type="ECO:0000256" key="3">
    <source>
        <dbReference type="ARBA" id="ARBA00022674"/>
    </source>
</evidence>
<evidence type="ECO:0000256" key="13">
    <source>
        <dbReference type="ARBA" id="ARBA00039613"/>
    </source>
</evidence>
<keyword evidence="12" id="KW-0280">Fibrinolysis</keyword>
<accession>A0ABM0J2R8</accession>
<dbReference type="SMART" id="SM00043">
    <property type="entry name" value="CY"/>
    <property type="match status" value="2"/>
</dbReference>
<dbReference type="PANTHER" id="PTHR13814">
    <property type="entry name" value="FETUIN"/>
    <property type="match status" value="1"/>
</dbReference>
<evidence type="ECO:0000256" key="15">
    <source>
        <dbReference type="SAM" id="MobiDB-lite"/>
    </source>
</evidence>
<dbReference type="Gene3D" id="3.10.450.10">
    <property type="match status" value="2"/>
</dbReference>
<feature type="signal peptide" evidence="16">
    <location>
        <begin position="1"/>
        <end position="18"/>
    </location>
</feature>
<dbReference type="Proteomes" id="UP000694863">
    <property type="component" value="Unplaced"/>
</dbReference>
<keyword evidence="18" id="KW-1185">Reference proteome</keyword>
<dbReference type="RefSeq" id="XP_004713523.1">
    <property type="nucleotide sequence ID" value="XM_004713466.2"/>
</dbReference>
<evidence type="ECO:0000256" key="4">
    <source>
        <dbReference type="ARBA" id="ARBA00022696"/>
    </source>
</evidence>
<evidence type="ECO:0000256" key="10">
    <source>
        <dbReference type="ARBA" id="ARBA00023157"/>
    </source>
</evidence>
<protein>
    <recommendedName>
        <fullName evidence="13">Histidine-rich glycoprotein</fullName>
    </recommendedName>
    <alternativeName>
        <fullName evidence="14">Histidine-proline-rich glycoprotein</fullName>
    </alternativeName>
</protein>
<feature type="chain" id="PRO_5047435654" description="Histidine-rich glycoprotein" evidence="16">
    <location>
        <begin position="19"/>
        <end position="508"/>
    </location>
</feature>
<proteinExistence type="predicted"/>
<evidence type="ECO:0000259" key="17">
    <source>
        <dbReference type="SMART" id="SM00043"/>
    </source>
</evidence>
<dbReference type="InterPro" id="IPR046350">
    <property type="entry name" value="Cystatin_sf"/>
</dbReference>
<evidence type="ECO:0000256" key="8">
    <source>
        <dbReference type="ARBA" id="ARBA00023008"/>
    </source>
</evidence>